<dbReference type="OrthoDB" id="8954335at2759"/>
<proteinExistence type="predicted"/>
<dbReference type="InterPro" id="IPR045058">
    <property type="entry name" value="GIMA/IAN/Toc"/>
</dbReference>
<feature type="domain" description="G" evidence="15">
    <location>
        <begin position="8"/>
        <end position="112"/>
    </location>
</feature>
<dbReference type="AlphaFoldDB" id="A0A0D0CYN6"/>
<dbReference type="InterPro" id="IPR006073">
    <property type="entry name" value="GTP-bd"/>
</dbReference>
<reference evidence="16 17" key="1">
    <citation type="submission" date="2014-04" db="EMBL/GenBank/DDBJ databases">
        <authorList>
            <consortium name="DOE Joint Genome Institute"/>
            <person name="Kuo A."/>
            <person name="Kohler A."/>
            <person name="Jargeat P."/>
            <person name="Nagy L.G."/>
            <person name="Floudas D."/>
            <person name="Copeland A."/>
            <person name="Barry K.W."/>
            <person name="Cichocki N."/>
            <person name="Veneault-Fourrey C."/>
            <person name="LaButti K."/>
            <person name="Lindquist E.A."/>
            <person name="Lipzen A."/>
            <person name="Lundell T."/>
            <person name="Morin E."/>
            <person name="Murat C."/>
            <person name="Sun H."/>
            <person name="Tunlid A."/>
            <person name="Henrissat B."/>
            <person name="Grigoriev I.V."/>
            <person name="Hibbett D.S."/>
            <person name="Martin F."/>
            <person name="Nordberg H.P."/>
            <person name="Cantor M.N."/>
            <person name="Hua S.X."/>
        </authorList>
    </citation>
    <scope>NUCLEOTIDE SEQUENCE [LARGE SCALE GENOMIC DNA]</scope>
    <source>
        <strain evidence="16 17">Ve08.2h10</strain>
    </source>
</reference>
<evidence type="ECO:0000256" key="12">
    <source>
        <dbReference type="ARBA" id="ARBA00022989"/>
    </source>
</evidence>
<dbReference type="GO" id="GO:0016787">
    <property type="term" value="F:hydrolase activity"/>
    <property type="evidence" value="ECO:0007669"/>
    <property type="project" value="UniProtKB-KW"/>
</dbReference>
<sequence length="250" mass="27621">MASPSINIILFGETGVGKSSVVNLIAGRKVAETSPETSLCTMESTHYTLFVEGRQYHIWDTVSLEEPEVGGINGYLPAVQKSSELIQSLSAQGGVDLLLFCMRGNRVTATTQSNYRLFYEVLCGSAVPIALVITHLEREPVMEDWWTRNVKSLEKYGIKCAGHACVTGIPGNEKYGLSQIVIQDLLTGYDGTAKYSMPPEAWFIQFFRLFGLFAPPKNLKGKKLQDFLTKRCGLDSKVAEELVKKIDTKA</sequence>
<dbReference type="GO" id="GO:0015031">
    <property type="term" value="P:protein transport"/>
    <property type="evidence" value="ECO:0007669"/>
    <property type="project" value="UniProtKB-KW"/>
</dbReference>
<dbReference type="Gene3D" id="3.40.50.300">
    <property type="entry name" value="P-loop containing nucleotide triphosphate hydrolases"/>
    <property type="match status" value="1"/>
</dbReference>
<dbReference type="Pfam" id="PF01926">
    <property type="entry name" value="MMR_HSR1"/>
    <property type="match status" value="1"/>
</dbReference>
<dbReference type="InParanoid" id="A0A0D0CYN6"/>
<dbReference type="PROSITE" id="PS00675">
    <property type="entry name" value="SIGMA54_INTERACT_1"/>
    <property type="match status" value="1"/>
</dbReference>
<evidence type="ECO:0000256" key="10">
    <source>
        <dbReference type="ARBA" id="ARBA00022842"/>
    </source>
</evidence>
<keyword evidence="8" id="KW-0378">Hydrolase</keyword>
<keyword evidence="4" id="KW-0150">Chloroplast</keyword>
<evidence type="ECO:0000256" key="9">
    <source>
        <dbReference type="ARBA" id="ARBA00022805"/>
    </source>
</evidence>
<dbReference type="InterPro" id="IPR027417">
    <property type="entry name" value="P-loop_NTPase"/>
</dbReference>
<protein>
    <recommendedName>
        <fullName evidence="15">G domain-containing protein</fullName>
    </recommendedName>
</protein>
<dbReference type="GO" id="GO:0046872">
    <property type="term" value="F:metal ion binding"/>
    <property type="evidence" value="ECO:0007669"/>
    <property type="project" value="UniProtKB-KW"/>
</dbReference>
<evidence type="ECO:0000256" key="14">
    <source>
        <dbReference type="ARBA" id="ARBA00024013"/>
    </source>
</evidence>
<accession>A0A0D0CYN6</accession>
<evidence type="ECO:0000259" key="15">
    <source>
        <dbReference type="Pfam" id="PF01926"/>
    </source>
</evidence>
<keyword evidence="7" id="KW-0479">Metal-binding</keyword>
<dbReference type="SUPFAM" id="SSF52540">
    <property type="entry name" value="P-loop containing nucleoside triphosphate hydrolases"/>
    <property type="match status" value="1"/>
</dbReference>
<keyword evidence="10" id="KW-0460">Magnesium</keyword>
<keyword evidence="17" id="KW-1185">Reference proteome</keyword>
<dbReference type="GO" id="GO:0005525">
    <property type="term" value="F:GTP binding"/>
    <property type="evidence" value="ECO:0007669"/>
    <property type="project" value="InterPro"/>
</dbReference>
<reference evidence="17" key="2">
    <citation type="submission" date="2015-01" db="EMBL/GenBank/DDBJ databases">
        <title>Evolutionary Origins and Diversification of the Mycorrhizal Mutualists.</title>
        <authorList>
            <consortium name="DOE Joint Genome Institute"/>
            <consortium name="Mycorrhizal Genomics Consortium"/>
            <person name="Kohler A."/>
            <person name="Kuo A."/>
            <person name="Nagy L.G."/>
            <person name="Floudas D."/>
            <person name="Copeland A."/>
            <person name="Barry K.W."/>
            <person name="Cichocki N."/>
            <person name="Veneault-Fourrey C."/>
            <person name="LaButti K."/>
            <person name="Lindquist E.A."/>
            <person name="Lipzen A."/>
            <person name="Lundell T."/>
            <person name="Morin E."/>
            <person name="Murat C."/>
            <person name="Riley R."/>
            <person name="Ohm R."/>
            <person name="Sun H."/>
            <person name="Tunlid A."/>
            <person name="Henrissat B."/>
            <person name="Grigoriev I.V."/>
            <person name="Hibbett D.S."/>
            <person name="Martin F."/>
        </authorList>
    </citation>
    <scope>NUCLEOTIDE SEQUENCE [LARGE SCALE GENOMIC DNA]</scope>
    <source>
        <strain evidence="17">Ve08.2h10</strain>
    </source>
</reference>
<dbReference type="GO" id="GO:0016020">
    <property type="term" value="C:membrane"/>
    <property type="evidence" value="ECO:0007669"/>
    <property type="project" value="UniProtKB-SubCell"/>
</dbReference>
<evidence type="ECO:0000256" key="2">
    <source>
        <dbReference type="ARBA" id="ARBA00004167"/>
    </source>
</evidence>
<keyword evidence="3" id="KW-0813">Transport</keyword>
<dbReference type="HOGENOM" id="CLU_050405_0_0_1"/>
<name>A0A0D0CYN6_9AGAM</name>
<comment type="subcellular location">
    <subcellularLocation>
        <location evidence="2">Membrane</location>
        <topology evidence="2">Single-pass membrane protein</topology>
    </subcellularLocation>
    <subcellularLocation>
        <location evidence="14">Plastid</location>
        <location evidence="14">Chloroplast outer membrane</location>
    </subcellularLocation>
</comment>
<evidence type="ECO:0000256" key="1">
    <source>
        <dbReference type="ARBA" id="ARBA00001946"/>
    </source>
</evidence>
<evidence type="ECO:0000313" key="17">
    <source>
        <dbReference type="Proteomes" id="UP000054538"/>
    </source>
</evidence>
<keyword evidence="6" id="KW-0812">Transmembrane</keyword>
<evidence type="ECO:0000256" key="8">
    <source>
        <dbReference type="ARBA" id="ARBA00022801"/>
    </source>
</evidence>
<gene>
    <name evidence="16" type="ORF">PAXRUDRAFT_15613</name>
</gene>
<dbReference type="CDD" id="cd00882">
    <property type="entry name" value="Ras_like_GTPase"/>
    <property type="match status" value="1"/>
</dbReference>
<keyword evidence="12" id="KW-1133">Transmembrane helix</keyword>
<dbReference type="InterPro" id="IPR025662">
    <property type="entry name" value="Sigma_54_int_dom_ATP-bd_1"/>
</dbReference>
<dbReference type="PANTHER" id="PTHR10903:SF135">
    <property type="entry name" value="TRANSLOCASE OF CHLOROPLAST 120, CHLOROPLASTIC-RELATED"/>
    <property type="match status" value="1"/>
</dbReference>
<evidence type="ECO:0000256" key="11">
    <source>
        <dbReference type="ARBA" id="ARBA00022927"/>
    </source>
</evidence>
<dbReference type="Proteomes" id="UP000054538">
    <property type="component" value="Unassembled WGS sequence"/>
</dbReference>
<dbReference type="STRING" id="930991.A0A0D0CYN6"/>
<keyword evidence="13" id="KW-0472">Membrane</keyword>
<evidence type="ECO:0000313" key="16">
    <source>
        <dbReference type="EMBL" id="KIK80763.1"/>
    </source>
</evidence>
<dbReference type="PANTHER" id="PTHR10903">
    <property type="entry name" value="GTPASE, IMAP FAMILY MEMBER-RELATED"/>
    <property type="match status" value="1"/>
</dbReference>
<evidence type="ECO:0000256" key="7">
    <source>
        <dbReference type="ARBA" id="ARBA00022723"/>
    </source>
</evidence>
<comment type="cofactor">
    <cofactor evidence="1">
        <name>Mg(2+)</name>
        <dbReference type="ChEBI" id="CHEBI:18420"/>
    </cofactor>
</comment>
<evidence type="ECO:0000256" key="4">
    <source>
        <dbReference type="ARBA" id="ARBA00022528"/>
    </source>
</evidence>
<evidence type="ECO:0000256" key="13">
    <source>
        <dbReference type="ARBA" id="ARBA00023136"/>
    </source>
</evidence>
<organism evidence="16 17">
    <name type="scientific">Paxillus rubicundulus Ve08.2h10</name>
    <dbReference type="NCBI Taxonomy" id="930991"/>
    <lineage>
        <taxon>Eukaryota</taxon>
        <taxon>Fungi</taxon>
        <taxon>Dikarya</taxon>
        <taxon>Basidiomycota</taxon>
        <taxon>Agaricomycotina</taxon>
        <taxon>Agaricomycetes</taxon>
        <taxon>Agaricomycetidae</taxon>
        <taxon>Boletales</taxon>
        <taxon>Paxilineae</taxon>
        <taxon>Paxillaceae</taxon>
        <taxon>Paxillus</taxon>
    </lineage>
</organism>
<keyword evidence="11" id="KW-0653">Protein transport</keyword>
<dbReference type="EMBL" id="KN825942">
    <property type="protein sequence ID" value="KIK80763.1"/>
    <property type="molecule type" value="Genomic_DNA"/>
</dbReference>
<evidence type="ECO:0000256" key="5">
    <source>
        <dbReference type="ARBA" id="ARBA00022640"/>
    </source>
</evidence>
<evidence type="ECO:0000256" key="3">
    <source>
        <dbReference type="ARBA" id="ARBA00022448"/>
    </source>
</evidence>
<keyword evidence="5" id="KW-0934">Plastid</keyword>
<keyword evidence="9" id="KW-1002">Plastid outer membrane</keyword>
<evidence type="ECO:0000256" key="6">
    <source>
        <dbReference type="ARBA" id="ARBA00022692"/>
    </source>
</evidence>